<keyword evidence="2" id="KW-1185">Reference proteome</keyword>
<name>A0ABN8MYE8_9CNID</name>
<accession>A0ABN8MYE8</accession>
<dbReference type="Pfam" id="PF03385">
    <property type="entry name" value="STELLO"/>
    <property type="match status" value="1"/>
</dbReference>
<sequence length="301" mass="35554">MFRGCLFPKGVKRDCLRNEFSDIVLIIVYNFPFYSSITTLTNLYKKAFPSIMFCGSRKSENHTVEALYIHKGYFAYTCMSRAMEKYPGYSGYLVINDDVMLNYWNLIGLNRDLIWEGPKRVIRFQNYSLPQRWYWWNSTWGMKSCQKAYNELQALHKANPDEWQPEINVTYHLKKNGNGTFYCYRGRSDVYYIPGKFADTFRTLSYVFFKHGTFLEIAVPTICRMLDLAENFEYISGIYLPGKAGEAPVRKAMHFWEVYDKQLAFIHPLKLNYKDDGALNLVLLRKWITEYSDTLSKCERK</sequence>
<comment type="caution">
    <text evidence="1">The sequence shown here is derived from an EMBL/GenBank/DDBJ whole genome shotgun (WGS) entry which is preliminary data.</text>
</comment>
<reference evidence="1 2" key="1">
    <citation type="submission" date="2022-05" db="EMBL/GenBank/DDBJ databases">
        <authorList>
            <consortium name="Genoscope - CEA"/>
            <person name="William W."/>
        </authorList>
    </citation>
    <scope>NUCLEOTIDE SEQUENCE [LARGE SCALE GENOMIC DNA]</scope>
</reference>
<protein>
    <recommendedName>
        <fullName evidence="3">Hexosyltransferase</fullName>
    </recommendedName>
</protein>
<organism evidence="1 2">
    <name type="scientific">Porites lobata</name>
    <dbReference type="NCBI Taxonomy" id="104759"/>
    <lineage>
        <taxon>Eukaryota</taxon>
        <taxon>Metazoa</taxon>
        <taxon>Cnidaria</taxon>
        <taxon>Anthozoa</taxon>
        <taxon>Hexacorallia</taxon>
        <taxon>Scleractinia</taxon>
        <taxon>Fungiina</taxon>
        <taxon>Poritidae</taxon>
        <taxon>Porites</taxon>
    </lineage>
</organism>
<evidence type="ECO:0008006" key="3">
    <source>
        <dbReference type="Google" id="ProtNLM"/>
    </source>
</evidence>
<gene>
    <name evidence="1" type="ORF">PLOB_00035781</name>
</gene>
<dbReference type="PANTHER" id="PTHR31362:SF0">
    <property type="entry name" value="EXOSTOSIN DOMAIN-CONTAINING PROTEIN-RELATED"/>
    <property type="match status" value="1"/>
</dbReference>
<dbReference type="EMBL" id="CALNXK010000005">
    <property type="protein sequence ID" value="CAH3037058.1"/>
    <property type="molecule type" value="Genomic_DNA"/>
</dbReference>
<dbReference type="Proteomes" id="UP001159405">
    <property type="component" value="Unassembled WGS sequence"/>
</dbReference>
<dbReference type="InterPro" id="IPR005049">
    <property type="entry name" value="STL-like"/>
</dbReference>
<evidence type="ECO:0000313" key="2">
    <source>
        <dbReference type="Proteomes" id="UP001159405"/>
    </source>
</evidence>
<proteinExistence type="predicted"/>
<dbReference type="PANTHER" id="PTHR31362">
    <property type="entry name" value="GLYCOSYLTRANSFERASE STELLO1-RELATED"/>
    <property type="match status" value="1"/>
</dbReference>
<evidence type="ECO:0000313" key="1">
    <source>
        <dbReference type="EMBL" id="CAH3037058.1"/>
    </source>
</evidence>